<protein>
    <submittedName>
        <fullName evidence="2">Uncharacterized protein</fullName>
    </submittedName>
</protein>
<dbReference type="InterPro" id="IPR043202">
    <property type="entry name" value="Band-7_stomatin-like"/>
</dbReference>
<dbReference type="Proteomes" id="UP000267096">
    <property type="component" value="Unassembled WGS sequence"/>
</dbReference>
<evidence type="ECO:0000313" key="2">
    <source>
        <dbReference type="EMBL" id="VDK26298.1"/>
    </source>
</evidence>
<dbReference type="EMBL" id="UYRR01012285">
    <property type="protein sequence ID" value="VDK26298.1"/>
    <property type="molecule type" value="Genomic_DNA"/>
</dbReference>
<sequence>MCGCILTVLSYIVIILTLPFSLFFCIEMVQEYERAVIFRLGRILSGGARGPGELLCGRENMLVRAQGRWIFRELILEFLGRILNDDSEFAGIFFIVPCIDTTTKVDLRLVTFDVPPQEVSTILHIYHKNDL</sequence>
<organism evidence="2 3">
    <name type="scientific">Anisakis simplex</name>
    <name type="common">Herring worm</name>
    <dbReference type="NCBI Taxonomy" id="6269"/>
    <lineage>
        <taxon>Eukaryota</taxon>
        <taxon>Metazoa</taxon>
        <taxon>Ecdysozoa</taxon>
        <taxon>Nematoda</taxon>
        <taxon>Chromadorea</taxon>
        <taxon>Rhabditida</taxon>
        <taxon>Spirurina</taxon>
        <taxon>Ascaridomorpha</taxon>
        <taxon>Ascaridoidea</taxon>
        <taxon>Anisakidae</taxon>
        <taxon>Anisakis</taxon>
        <taxon>Anisakis simplex complex</taxon>
    </lineage>
</organism>
<dbReference type="GO" id="GO:0005886">
    <property type="term" value="C:plasma membrane"/>
    <property type="evidence" value="ECO:0007669"/>
    <property type="project" value="InterPro"/>
</dbReference>
<keyword evidence="3" id="KW-1185">Reference proteome</keyword>
<accession>A0A3P6Q5Q8</accession>
<name>A0A3P6Q5Q8_ANISI</name>
<dbReference type="PANTHER" id="PTHR10264">
    <property type="entry name" value="BAND 7 PROTEIN-RELATED"/>
    <property type="match status" value="1"/>
</dbReference>
<proteinExistence type="predicted"/>
<evidence type="ECO:0000256" key="1">
    <source>
        <dbReference type="SAM" id="Phobius"/>
    </source>
</evidence>
<keyword evidence="1" id="KW-0812">Transmembrane</keyword>
<gene>
    <name evidence="2" type="ORF">ASIM_LOCUS5940</name>
</gene>
<dbReference type="PANTHER" id="PTHR10264:SF19">
    <property type="entry name" value="AT06885P-RELATED"/>
    <property type="match status" value="1"/>
</dbReference>
<keyword evidence="1" id="KW-1133">Transmembrane helix</keyword>
<dbReference type="AlphaFoldDB" id="A0A3P6Q5Q8"/>
<feature type="transmembrane region" description="Helical" evidence="1">
    <location>
        <begin position="6"/>
        <end position="29"/>
    </location>
</feature>
<reference evidence="2 3" key="1">
    <citation type="submission" date="2018-11" db="EMBL/GenBank/DDBJ databases">
        <authorList>
            <consortium name="Pathogen Informatics"/>
        </authorList>
    </citation>
    <scope>NUCLEOTIDE SEQUENCE [LARGE SCALE GENOMIC DNA]</scope>
</reference>
<evidence type="ECO:0000313" key="3">
    <source>
        <dbReference type="Proteomes" id="UP000267096"/>
    </source>
</evidence>
<dbReference type="OrthoDB" id="2105077at2759"/>
<keyword evidence="1" id="KW-0472">Membrane</keyword>